<proteinExistence type="predicted"/>
<comment type="caution">
    <text evidence="1">The sequence shown here is derived from an EMBL/GenBank/DDBJ whole genome shotgun (WGS) entry which is preliminary data.</text>
</comment>
<evidence type="ECO:0000313" key="1">
    <source>
        <dbReference type="EMBL" id="GBM86195.1"/>
    </source>
</evidence>
<protein>
    <submittedName>
        <fullName evidence="1">Uncharacterized protein</fullName>
    </submittedName>
</protein>
<evidence type="ECO:0000313" key="2">
    <source>
        <dbReference type="Proteomes" id="UP000499080"/>
    </source>
</evidence>
<gene>
    <name evidence="1" type="ORF">AVEN_156159_1</name>
</gene>
<organism evidence="1 2">
    <name type="scientific">Araneus ventricosus</name>
    <name type="common">Orbweaver spider</name>
    <name type="synonym">Epeira ventricosa</name>
    <dbReference type="NCBI Taxonomy" id="182803"/>
    <lineage>
        <taxon>Eukaryota</taxon>
        <taxon>Metazoa</taxon>
        <taxon>Ecdysozoa</taxon>
        <taxon>Arthropoda</taxon>
        <taxon>Chelicerata</taxon>
        <taxon>Arachnida</taxon>
        <taxon>Araneae</taxon>
        <taxon>Araneomorphae</taxon>
        <taxon>Entelegynae</taxon>
        <taxon>Araneoidea</taxon>
        <taxon>Araneidae</taxon>
        <taxon>Araneus</taxon>
    </lineage>
</organism>
<keyword evidence="2" id="KW-1185">Reference proteome</keyword>
<dbReference type="Proteomes" id="UP000499080">
    <property type="component" value="Unassembled WGS sequence"/>
</dbReference>
<dbReference type="AlphaFoldDB" id="A0A4Y2J8C5"/>
<name>A0A4Y2J8C5_ARAVE</name>
<feature type="non-terminal residue" evidence="1">
    <location>
        <position position="1"/>
    </location>
</feature>
<sequence>EVSRRGHQMPRQCKDALSCVVQCCTNFSASTKVIADEFEPMEVDWERSMFGEDIFPNPVGRSQHSW</sequence>
<accession>A0A4Y2J8C5</accession>
<reference evidence="1 2" key="1">
    <citation type="journal article" date="2019" name="Sci. Rep.">
        <title>Orb-weaving spider Araneus ventricosus genome elucidates the spidroin gene catalogue.</title>
        <authorList>
            <person name="Kono N."/>
            <person name="Nakamura H."/>
            <person name="Ohtoshi R."/>
            <person name="Moran D.A.P."/>
            <person name="Shinohara A."/>
            <person name="Yoshida Y."/>
            <person name="Fujiwara M."/>
            <person name="Mori M."/>
            <person name="Tomita M."/>
            <person name="Arakawa K."/>
        </authorList>
    </citation>
    <scope>NUCLEOTIDE SEQUENCE [LARGE SCALE GENOMIC DNA]</scope>
</reference>
<dbReference type="EMBL" id="BGPR01109520">
    <property type="protein sequence ID" value="GBM86195.1"/>
    <property type="molecule type" value="Genomic_DNA"/>
</dbReference>